<dbReference type="EMBL" id="CP025781">
    <property type="protein sequence ID" value="QBC43964.1"/>
    <property type="molecule type" value="Genomic_DNA"/>
</dbReference>
<dbReference type="InterPro" id="IPR000182">
    <property type="entry name" value="GNAT_dom"/>
</dbReference>
<keyword evidence="3" id="KW-1185">Reference proteome</keyword>
<feature type="domain" description="N-acetyltransferase" evidence="1">
    <location>
        <begin position="1"/>
        <end position="154"/>
    </location>
</feature>
<evidence type="ECO:0000313" key="2">
    <source>
        <dbReference type="EMBL" id="QBC43964.1"/>
    </source>
</evidence>
<dbReference type="PANTHER" id="PTHR43792">
    <property type="entry name" value="GNAT FAMILY, PUTATIVE (AFU_ORTHOLOGUE AFUA_3G00765)-RELATED-RELATED"/>
    <property type="match status" value="1"/>
</dbReference>
<dbReference type="KEGG" id="ifl:C1H71_10715"/>
<dbReference type="SUPFAM" id="SSF55729">
    <property type="entry name" value="Acyl-CoA N-acyltransferases (Nat)"/>
    <property type="match status" value="1"/>
</dbReference>
<name>A0A7G3G9Y3_9NEIS</name>
<gene>
    <name evidence="2" type="ORF">C1H71_10715</name>
</gene>
<dbReference type="InterPro" id="IPR051531">
    <property type="entry name" value="N-acetyltransferase"/>
</dbReference>
<organism evidence="2 3">
    <name type="scientific">Iodobacter fluviatilis</name>
    <dbReference type="NCBI Taxonomy" id="537"/>
    <lineage>
        <taxon>Bacteria</taxon>
        <taxon>Pseudomonadati</taxon>
        <taxon>Pseudomonadota</taxon>
        <taxon>Betaproteobacteria</taxon>
        <taxon>Neisseriales</taxon>
        <taxon>Chitinibacteraceae</taxon>
        <taxon>Iodobacter</taxon>
    </lineage>
</organism>
<dbReference type="RefSeq" id="WP_130106524.1">
    <property type="nucleotide sequence ID" value="NZ_CP025781.1"/>
</dbReference>
<dbReference type="Proteomes" id="UP000515917">
    <property type="component" value="Chromosome"/>
</dbReference>
<dbReference type="InterPro" id="IPR016181">
    <property type="entry name" value="Acyl_CoA_acyltransferase"/>
</dbReference>
<evidence type="ECO:0000259" key="1">
    <source>
        <dbReference type="PROSITE" id="PS51186"/>
    </source>
</evidence>
<dbReference type="PROSITE" id="PS51186">
    <property type="entry name" value="GNAT"/>
    <property type="match status" value="1"/>
</dbReference>
<dbReference type="GO" id="GO:0016747">
    <property type="term" value="F:acyltransferase activity, transferring groups other than amino-acyl groups"/>
    <property type="evidence" value="ECO:0007669"/>
    <property type="project" value="InterPro"/>
</dbReference>
<sequence>MIITVDDTPFYLKLINTPTWHQLIGDREIRTLEQAKHFLLAGPIKMQEKYGYSSYIIRLNATSEAIGICGFFKRDYLADADLGYALLPQFTGLGYAKEAVIASLNYAKQTLGLTKLLAITSKNNQRSMSLLASIGFKFVEIHSKDKVLKVFSIDL</sequence>
<evidence type="ECO:0000313" key="3">
    <source>
        <dbReference type="Proteomes" id="UP000515917"/>
    </source>
</evidence>
<dbReference type="Pfam" id="PF13302">
    <property type="entry name" value="Acetyltransf_3"/>
    <property type="match status" value="1"/>
</dbReference>
<accession>A0A7G3G9Y3</accession>
<protein>
    <recommendedName>
        <fullName evidence="1">N-acetyltransferase domain-containing protein</fullName>
    </recommendedName>
</protein>
<reference evidence="2 3" key="1">
    <citation type="submission" date="2018-01" db="EMBL/GenBank/DDBJ databases">
        <title>Genome sequence of Iodobacter sp. strain PCH194 isolated from Indian Trans-Himalaya.</title>
        <authorList>
            <person name="Kumar V."/>
            <person name="Thakur V."/>
            <person name="Kumar S."/>
            <person name="Singh D."/>
        </authorList>
    </citation>
    <scope>NUCLEOTIDE SEQUENCE [LARGE SCALE GENOMIC DNA]</scope>
    <source>
        <strain evidence="2 3">PCH194</strain>
    </source>
</reference>
<proteinExistence type="predicted"/>
<dbReference type="Gene3D" id="3.40.630.30">
    <property type="match status" value="1"/>
</dbReference>
<dbReference type="PANTHER" id="PTHR43792:SF1">
    <property type="entry name" value="N-ACETYLTRANSFERASE DOMAIN-CONTAINING PROTEIN"/>
    <property type="match status" value="1"/>
</dbReference>
<dbReference type="AlphaFoldDB" id="A0A7G3G9Y3"/>